<gene>
    <name evidence="2" type="ORF">LIPSTDRAFT_121283</name>
</gene>
<dbReference type="Proteomes" id="UP000094385">
    <property type="component" value="Unassembled WGS sequence"/>
</dbReference>
<evidence type="ECO:0000313" key="3">
    <source>
        <dbReference type="Proteomes" id="UP000094385"/>
    </source>
</evidence>
<feature type="chain" id="PRO_5009134220" evidence="1">
    <location>
        <begin position="26"/>
        <end position="97"/>
    </location>
</feature>
<dbReference type="EMBL" id="KV454289">
    <property type="protein sequence ID" value="ODQ76044.1"/>
    <property type="molecule type" value="Genomic_DNA"/>
</dbReference>
<keyword evidence="1" id="KW-0732">Signal</keyword>
<reference evidence="2 3" key="1">
    <citation type="journal article" date="2016" name="Proc. Natl. Acad. Sci. U.S.A.">
        <title>Comparative genomics of biotechnologically important yeasts.</title>
        <authorList>
            <person name="Riley R."/>
            <person name="Haridas S."/>
            <person name="Wolfe K.H."/>
            <person name="Lopes M.R."/>
            <person name="Hittinger C.T."/>
            <person name="Goeker M."/>
            <person name="Salamov A.A."/>
            <person name="Wisecaver J.H."/>
            <person name="Long T.M."/>
            <person name="Calvey C.H."/>
            <person name="Aerts A.L."/>
            <person name="Barry K.W."/>
            <person name="Choi C."/>
            <person name="Clum A."/>
            <person name="Coughlan A.Y."/>
            <person name="Deshpande S."/>
            <person name="Douglass A.P."/>
            <person name="Hanson S.J."/>
            <person name="Klenk H.-P."/>
            <person name="LaButti K.M."/>
            <person name="Lapidus A."/>
            <person name="Lindquist E.A."/>
            <person name="Lipzen A.M."/>
            <person name="Meier-Kolthoff J.P."/>
            <person name="Ohm R.A."/>
            <person name="Otillar R.P."/>
            <person name="Pangilinan J.L."/>
            <person name="Peng Y."/>
            <person name="Rokas A."/>
            <person name="Rosa C.A."/>
            <person name="Scheuner C."/>
            <person name="Sibirny A.A."/>
            <person name="Slot J.C."/>
            <person name="Stielow J.B."/>
            <person name="Sun H."/>
            <person name="Kurtzman C.P."/>
            <person name="Blackwell M."/>
            <person name="Grigoriev I.V."/>
            <person name="Jeffries T.W."/>
        </authorList>
    </citation>
    <scope>NUCLEOTIDE SEQUENCE [LARGE SCALE GENOMIC DNA]</scope>
    <source>
        <strain evidence="2 3">NRRL Y-11557</strain>
    </source>
</reference>
<sequence length="97" mass="10880">MLAPNKSHSIIILSHVLSSLHLLFCSLYNYPETQDIVLAVSRNHVSLFAYGSRITISPLARDSTALHLDHSALRKFPPVLGEFFGRMKSCQQHCDSE</sequence>
<protein>
    <submittedName>
        <fullName evidence="2">Uncharacterized protein</fullName>
    </submittedName>
</protein>
<proteinExistence type="predicted"/>
<name>A0A1E3QF06_LIPST</name>
<evidence type="ECO:0000313" key="2">
    <source>
        <dbReference type="EMBL" id="ODQ76044.1"/>
    </source>
</evidence>
<feature type="signal peptide" evidence="1">
    <location>
        <begin position="1"/>
        <end position="25"/>
    </location>
</feature>
<accession>A0A1E3QF06</accession>
<organism evidence="2 3">
    <name type="scientific">Lipomyces starkeyi NRRL Y-11557</name>
    <dbReference type="NCBI Taxonomy" id="675824"/>
    <lineage>
        <taxon>Eukaryota</taxon>
        <taxon>Fungi</taxon>
        <taxon>Dikarya</taxon>
        <taxon>Ascomycota</taxon>
        <taxon>Saccharomycotina</taxon>
        <taxon>Lipomycetes</taxon>
        <taxon>Lipomycetales</taxon>
        <taxon>Lipomycetaceae</taxon>
        <taxon>Lipomyces</taxon>
    </lineage>
</organism>
<evidence type="ECO:0000256" key="1">
    <source>
        <dbReference type="SAM" id="SignalP"/>
    </source>
</evidence>
<keyword evidence="3" id="KW-1185">Reference proteome</keyword>
<dbReference type="AlphaFoldDB" id="A0A1E3QF06"/>